<gene>
    <name evidence="2" type="ORF">R5W23_003822</name>
</gene>
<dbReference type="PROSITE" id="PS50943">
    <property type="entry name" value="HTH_CROC1"/>
    <property type="match status" value="1"/>
</dbReference>
<organism evidence="2 3">
    <name type="scientific">Gemmata algarum</name>
    <dbReference type="NCBI Taxonomy" id="2975278"/>
    <lineage>
        <taxon>Bacteria</taxon>
        <taxon>Pseudomonadati</taxon>
        <taxon>Planctomycetota</taxon>
        <taxon>Planctomycetia</taxon>
        <taxon>Gemmatales</taxon>
        <taxon>Gemmataceae</taxon>
        <taxon>Gemmata</taxon>
    </lineage>
</organism>
<protein>
    <submittedName>
        <fullName evidence="2">Helix-turn-helix domain-containing protein</fullName>
    </submittedName>
</protein>
<evidence type="ECO:0000313" key="3">
    <source>
        <dbReference type="Proteomes" id="UP001272242"/>
    </source>
</evidence>
<accession>A0ABU5F466</accession>
<sequence length="192" mass="21698">MNAASPGLGAELANKIARLVEERGWNQEDFARISGLNRHTVRQILQGGPKRQLRNTTVSQCADALGLTVSELRTLPLERLLPRMHGKPADDDESLKLLDERAQLPELVGWLERNRNRATELRPDEVLELLDMQAPGGPLVKLGVETCVDLIERRRHLVCKVKEIAGTEYFEFLEQFVKLIHEKVKPAPSKRV</sequence>
<dbReference type="SUPFAM" id="SSF47413">
    <property type="entry name" value="lambda repressor-like DNA-binding domains"/>
    <property type="match status" value="1"/>
</dbReference>
<dbReference type="InterPro" id="IPR010982">
    <property type="entry name" value="Lambda_DNA-bd_dom_sf"/>
</dbReference>
<dbReference type="Proteomes" id="UP001272242">
    <property type="component" value="Unassembled WGS sequence"/>
</dbReference>
<comment type="caution">
    <text evidence="2">The sequence shown here is derived from an EMBL/GenBank/DDBJ whole genome shotgun (WGS) entry which is preliminary data.</text>
</comment>
<reference evidence="3" key="1">
    <citation type="journal article" date="2023" name="Mar. Drugs">
        <title>Gemmata algarum, a Novel Planctomycete Isolated from an Algal Mat, Displays Antimicrobial Activity.</title>
        <authorList>
            <person name="Kumar G."/>
            <person name="Kallscheuer N."/>
            <person name="Kashif M."/>
            <person name="Ahamad S."/>
            <person name="Jagadeeshwari U."/>
            <person name="Pannikurungottu S."/>
            <person name="Haufschild T."/>
            <person name="Kabuu M."/>
            <person name="Sasikala C."/>
            <person name="Jogler C."/>
            <person name="Ramana C."/>
        </authorList>
    </citation>
    <scope>NUCLEOTIDE SEQUENCE [LARGE SCALE GENOMIC DNA]</scope>
    <source>
        <strain evidence="3">JC673</strain>
    </source>
</reference>
<feature type="domain" description="HTH cro/C1-type" evidence="1">
    <location>
        <begin position="16"/>
        <end position="72"/>
    </location>
</feature>
<dbReference type="CDD" id="cd00093">
    <property type="entry name" value="HTH_XRE"/>
    <property type="match status" value="1"/>
</dbReference>
<dbReference type="Pfam" id="PF01381">
    <property type="entry name" value="HTH_3"/>
    <property type="match status" value="1"/>
</dbReference>
<dbReference type="Gene3D" id="1.10.260.40">
    <property type="entry name" value="lambda repressor-like DNA-binding domains"/>
    <property type="match status" value="1"/>
</dbReference>
<proteinExistence type="predicted"/>
<keyword evidence="3" id="KW-1185">Reference proteome</keyword>
<evidence type="ECO:0000313" key="2">
    <source>
        <dbReference type="EMBL" id="MDY3562356.1"/>
    </source>
</evidence>
<dbReference type="RefSeq" id="WP_320688663.1">
    <property type="nucleotide sequence ID" value="NZ_JAXBLV010000211.1"/>
</dbReference>
<dbReference type="SMART" id="SM00530">
    <property type="entry name" value="HTH_XRE"/>
    <property type="match status" value="1"/>
</dbReference>
<dbReference type="EMBL" id="JAXBLV010000211">
    <property type="protein sequence ID" value="MDY3562356.1"/>
    <property type="molecule type" value="Genomic_DNA"/>
</dbReference>
<dbReference type="InterPro" id="IPR001387">
    <property type="entry name" value="Cro/C1-type_HTH"/>
</dbReference>
<evidence type="ECO:0000259" key="1">
    <source>
        <dbReference type="PROSITE" id="PS50943"/>
    </source>
</evidence>
<name>A0ABU5F466_9BACT</name>